<dbReference type="InterPro" id="IPR001587">
    <property type="entry name" value="RNase_J_CS"/>
</dbReference>
<dbReference type="OrthoDB" id="9758375at2"/>
<evidence type="ECO:0000259" key="13">
    <source>
        <dbReference type="SMART" id="SM00849"/>
    </source>
</evidence>
<feature type="binding site" evidence="12">
    <location>
        <position position="74"/>
    </location>
    <ligand>
        <name>Zn(2+)</name>
        <dbReference type="ChEBI" id="CHEBI:29105"/>
        <label>1</label>
        <note>catalytic</note>
    </ligand>
</feature>
<evidence type="ECO:0000256" key="10">
    <source>
        <dbReference type="PIRSR" id="PIRSR004803-1"/>
    </source>
</evidence>
<proteinExistence type="inferred from homology"/>
<dbReference type="EMBL" id="CBXV010000007">
    <property type="protein sequence ID" value="CDM66185.1"/>
    <property type="molecule type" value="Genomic_DNA"/>
</dbReference>
<keyword evidence="12" id="KW-0106">Calcium</keyword>
<dbReference type="Gene3D" id="3.10.20.580">
    <property type="match status" value="1"/>
</dbReference>
<dbReference type="Pfam" id="PF07521">
    <property type="entry name" value="RMMBL"/>
    <property type="match status" value="1"/>
</dbReference>
<protein>
    <recommendedName>
        <fullName evidence="9">Ribonuclease J</fullName>
        <shortName evidence="9">RNase J</shortName>
        <ecNumber evidence="9">3.1.-.-</ecNumber>
    </recommendedName>
</protein>
<gene>
    <name evidence="9" type="primary">rnj</name>
    <name evidence="14" type="ORF">PYK22_02197</name>
</gene>
<dbReference type="PANTHER" id="PTHR43694">
    <property type="entry name" value="RIBONUCLEASE J"/>
    <property type="match status" value="1"/>
</dbReference>
<sequence length="552" mass="61520">MIDKVEIIPLGGLGEFGMNCLAVRAGGEMLIIDVGMGFPEESVYGVDVAIPDFAALDEYRDEIAAIILTHGHEDHIGALPYILRKFNVPVYGSSFTIALAESRLEDHGLLDRVMLHRVESGERVELGVFEIEFIRVSHSLVDCFALAIRTPVGIIIHTGDYKVDETPVVDSPIDLRALQRYGQEGVLALLSDSTNATVPGRTPSERAVIPTFEEIFAEAPGRIIVSCFASSIHRQQIVLDVAARFGRRVCVLGRSMQKNIEIADRLGYLDIPVDLLVSLDEAKKLDGDQIVFLVTGSQSEPRSVLPQMATQSYKGVAIEEGDTVVLSARIIPGHERAISRLIGEIYKRGGQIYDEKRRLVHVSGHASQEDIRLMTEAVRPRFVIPIHGEYRMLYRHKEYLRRHLGFDEERVILVENGDVIELDEKRAAVSDKWPVGRTFIDETEVGFEEVDSEIVRERRQLAYDGVITPVITINGETGQLEAPPEIATHGLLGMDGLLREMKRLIAETVASASAREKSDTTLLKERVRLEVKRFIQRQTGTRPVIIPVIVQL</sequence>
<evidence type="ECO:0000256" key="6">
    <source>
        <dbReference type="ARBA" id="ARBA00022833"/>
    </source>
</evidence>
<feature type="active site" description="Proton donor" evidence="10">
    <location>
        <position position="192"/>
    </location>
</feature>
<dbReference type="InterPro" id="IPR042173">
    <property type="entry name" value="RNase_J_2"/>
</dbReference>
<dbReference type="Proteomes" id="UP000031518">
    <property type="component" value="Unassembled WGS sequence"/>
</dbReference>
<dbReference type="InterPro" id="IPR041636">
    <property type="entry name" value="RNase_J_C"/>
</dbReference>
<dbReference type="InterPro" id="IPR036866">
    <property type="entry name" value="RibonucZ/Hydroxyglut_hydro"/>
</dbReference>
<reference evidence="14 15" key="1">
    <citation type="submission" date="2013-12" db="EMBL/GenBank/DDBJ databases">
        <authorList>
            <person name="Stott M."/>
        </authorList>
    </citation>
    <scope>NUCLEOTIDE SEQUENCE [LARGE SCALE GENOMIC DNA]</scope>
    <source>
        <strain evidence="14 15">K22</strain>
    </source>
</reference>
<dbReference type="EC" id="3.1.-.-" evidence="9"/>
<feature type="binding site" evidence="12">
    <location>
        <position position="72"/>
    </location>
    <ligand>
        <name>Zn(2+)</name>
        <dbReference type="ChEBI" id="CHEBI:29105"/>
        <label>1</label>
        <note>catalytic</note>
    </ligand>
</feature>
<evidence type="ECO:0000256" key="8">
    <source>
        <dbReference type="ARBA" id="ARBA00022884"/>
    </source>
</evidence>
<dbReference type="GO" id="GO:0008270">
    <property type="term" value="F:zinc ion binding"/>
    <property type="evidence" value="ECO:0007669"/>
    <property type="project" value="InterPro"/>
</dbReference>
<dbReference type="GO" id="GO:0004534">
    <property type="term" value="F:5'-3' RNA exonuclease activity"/>
    <property type="evidence" value="ECO:0007669"/>
    <property type="project" value="UniProtKB-UniRule"/>
</dbReference>
<evidence type="ECO:0000313" key="15">
    <source>
        <dbReference type="Proteomes" id="UP000031518"/>
    </source>
</evidence>
<keyword evidence="3 12" id="KW-0479">Metal-binding</keyword>
<feature type="binding site" evidence="12">
    <location>
        <position position="138"/>
    </location>
    <ligand>
        <name>Zn(2+)</name>
        <dbReference type="ChEBI" id="CHEBI:29105"/>
        <label>1</label>
        <note>catalytic</note>
    </ligand>
</feature>
<keyword evidence="6 12" id="KW-0862">Zinc</keyword>
<dbReference type="STRING" id="454194.PYK22_02197"/>
<comment type="subunit">
    <text evidence="9">Homodimer, may be a subunit of the RNA degradosome.</text>
</comment>
<dbReference type="HAMAP" id="MF_01491">
    <property type="entry name" value="RNase_J_bact"/>
    <property type="match status" value="1"/>
</dbReference>
<dbReference type="PROSITE" id="PS01292">
    <property type="entry name" value="UPF0036"/>
    <property type="match status" value="1"/>
</dbReference>
<organism evidence="14 15">
    <name type="scientific">Pyrinomonas methylaliphatogenes</name>
    <dbReference type="NCBI Taxonomy" id="454194"/>
    <lineage>
        <taxon>Bacteria</taxon>
        <taxon>Pseudomonadati</taxon>
        <taxon>Acidobacteriota</taxon>
        <taxon>Blastocatellia</taxon>
        <taxon>Blastocatellales</taxon>
        <taxon>Pyrinomonadaceae</taxon>
        <taxon>Pyrinomonas</taxon>
    </lineage>
</organism>
<evidence type="ECO:0000256" key="3">
    <source>
        <dbReference type="ARBA" id="ARBA00022723"/>
    </source>
</evidence>
<keyword evidence="4 9" id="KW-0255">Endonuclease</keyword>
<dbReference type="InterPro" id="IPR011108">
    <property type="entry name" value="RMMBL"/>
</dbReference>
<dbReference type="GO" id="GO:0005737">
    <property type="term" value="C:cytoplasm"/>
    <property type="evidence" value="ECO:0007669"/>
    <property type="project" value="UniProtKB-SubCell"/>
</dbReference>
<keyword evidence="2 9" id="KW-0540">Nuclease</keyword>
<dbReference type="NCBIfam" id="TIGR00649">
    <property type="entry name" value="MG423"/>
    <property type="match status" value="1"/>
</dbReference>
<dbReference type="InterPro" id="IPR030854">
    <property type="entry name" value="RNase_J_bac"/>
</dbReference>
<evidence type="ECO:0000256" key="4">
    <source>
        <dbReference type="ARBA" id="ARBA00022759"/>
    </source>
</evidence>
<dbReference type="GO" id="GO:0004521">
    <property type="term" value="F:RNA endonuclease activity"/>
    <property type="evidence" value="ECO:0007669"/>
    <property type="project" value="UniProtKB-UniRule"/>
</dbReference>
<dbReference type="CDD" id="cd07714">
    <property type="entry name" value="RNaseJ_MBL-fold"/>
    <property type="match status" value="1"/>
</dbReference>
<feature type="binding site" evidence="12">
    <location>
        <position position="47"/>
    </location>
    <ligand>
        <name>Ca(2+)</name>
        <dbReference type="ChEBI" id="CHEBI:29108"/>
    </ligand>
</feature>
<comment type="function">
    <text evidence="9">An RNase that has 5'-3' exonuclease and possibly endonuclease activity. Involved in maturation of rRNA and in some organisms also mRNA maturation and/or decay.</text>
</comment>
<keyword evidence="8 9" id="KW-0694">RNA-binding</keyword>
<feature type="binding site" evidence="12">
    <location>
        <position position="387"/>
    </location>
    <ligand>
        <name>Zn(2+)</name>
        <dbReference type="ChEBI" id="CHEBI:29105"/>
        <label>1</label>
        <note>catalytic</note>
    </ligand>
</feature>
<dbReference type="Pfam" id="PF22505">
    <property type="entry name" value="RNase_J_b_CASP"/>
    <property type="match status" value="1"/>
</dbReference>
<dbReference type="InterPro" id="IPR001279">
    <property type="entry name" value="Metallo-B-lactamas"/>
</dbReference>
<dbReference type="Gene3D" id="3.40.50.10710">
    <property type="entry name" value="Metallo-hydrolase/oxidoreductase"/>
    <property type="match status" value="1"/>
</dbReference>
<dbReference type="GO" id="GO:0006364">
    <property type="term" value="P:rRNA processing"/>
    <property type="evidence" value="ECO:0007669"/>
    <property type="project" value="UniProtKB-UniRule"/>
</dbReference>
<evidence type="ECO:0000256" key="12">
    <source>
        <dbReference type="PIRSR" id="PIRSR004803-3"/>
    </source>
</evidence>
<dbReference type="SUPFAM" id="SSF56281">
    <property type="entry name" value="Metallo-hydrolase/oxidoreductase"/>
    <property type="match status" value="1"/>
</dbReference>
<comment type="similarity">
    <text evidence="9">Belongs to the metallo-beta-lactamase superfamily. RNA-metabolizing metallo-beta-lactamase-like family. Bacterial RNase J subfamily.</text>
</comment>
<keyword evidence="5 9" id="KW-0378">Hydrolase</keyword>
<feature type="binding site" evidence="12">
    <location>
        <position position="160"/>
    </location>
    <ligand>
        <name>Zn(2+)</name>
        <dbReference type="ChEBI" id="CHEBI:29105"/>
        <label>1</label>
        <note>catalytic</note>
    </ligand>
</feature>
<keyword evidence="15" id="KW-1185">Reference proteome</keyword>
<reference evidence="14 15" key="2">
    <citation type="submission" date="2015-01" db="EMBL/GenBank/DDBJ databases">
        <title>Complete genome sequence of Pyrinomonas methylaliphatogenes type strain K22T.</title>
        <authorList>
            <person name="Lee K.C.Y."/>
            <person name="Power J.F."/>
            <person name="Dunfield P.F."/>
            <person name="Morgan X.C."/>
            <person name="Huttenhower C."/>
            <person name="Stott M.B."/>
        </authorList>
    </citation>
    <scope>NUCLEOTIDE SEQUENCE [LARGE SCALE GENOMIC DNA]</scope>
    <source>
        <strain evidence="14 15">K22</strain>
    </source>
</reference>
<evidence type="ECO:0000256" key="2">
    <source>
        <dbReference type="ARBA" id="ARBA00022722"/>
    </source>
</evidence>
<feature type="domain" description="Metallo-beta-lactamase" evidence="13">
    <location>
        <begin position="17"/>
        <end position="212"/>
    </location>
</feature>
<evidence type="ECO:0000313" key="14">
    <source>
        <dbReference type="EMBL" id="CDM66185.1"/>
    </source>
</evidence>
<feature type="active site" description="Proton acceptor" evidence="10">
    <location>
        <position position="365"/>
    </location>
</feature>
<feature type="binding site" evidence="9 11">
    <location>
        <begin position="361"/>
        <end position="365"/>
    </location>
    <ligand>
        <name>substrate</name>
    </ligand>
</feature>
<dbReference type="InterPro" id="IPR055132">
    <property type="entry name" value="RNase_J_b_CASP"/>
</dbReference>
<evidence type="ECO:0000256" key="5">
    <source>
        <dbReference type="ARBA" id="ARBA00022801"/>
    </source>
</evidence>
<comment type="cofactor">
    <cofactor evidence="12">
        <name>Ca(2+)</name>
        <dbReference type="ChEBI" id="CHEBI:29108"/>
    </cofactor>
    <text evidence="12">Binds 1 Ca(2+) cation per subunit. Seen in 1 crystal structure, it is not clear if it is physiologically important.</text>
</comment>
<feature type="binding site" evidence="12">
    <location>
        <position position="70"/>
    </location>
    <ligand>
        <name>Zn(2+)</name>
        <dbReference type="ChEBI" id="CHEBI:29105"/>
        <label>1</label>
        <note>catalytic</note>
    </ligand>
</feature>
<dbReference type="Pfam" id="PF17770">
    <property type="entry name" value="RNase_J_C"/>
    <property type="match status" value="1"/>
</dbReference>
<name>A0A0B6X1D8_9BACT</name>
<keyword evidence="7 9" id="KW-0269">Exonuclease</keyword>
<dbReference type="InterPro" id="IPR004613">
    <property type="entry name" value="RNase_J"/>
</dbReference>
<dbReference type="AlphaFoldDB" id="A0A0B6X1D8"/>
<dbReference type="GO" id="GO:0003723">
    <property type="term" value="F:RNA binding"/>
    <property type="evidence" value="ECO:0007669"/>
    <property type="project" value="UniProtKB-UniRule"/>
</dbReference>
<evidence type="ECO:0000256" key="9">
    <source>
        <dbReference type="HAMAP-Rule" id="MF_01491"/>
    </source>
</evidence>
<feature type="binding site" evidence="12">
    <location>
        <position position="441"/>
    </location>
    <ligand>
        <name>Ca(2+)</name>
        <dbReference type="ChEBI" id="CHEBI:29108"/>
    </ligand>
</feature>
<dbReference type="Pfam" id="PF00753">
    <property type="entry name" value="Lactamase_B"/>
    <property type="match status" value="1"/>
</dbReference>
<dbReference type="RefSeq" id="WP_060635571.1">
    <property type="nucleotide sequence ID" value="NZ_CBXV010000007.1"/>
</dbReference>
<comment type="cofactor">
    <cofactor evidence="12">
        <name>Zn(2+)</name>
        <dbReference type="ChEBI" id="CHEBI:29105"/>
    </cofactor>
    <text evidence="12">Binds 2 Zn(2+) ions per subunit. It is not clear if Zn(2+) or Mg(2+) is physiologically important.</text>
</comment>
<dbReference type="PIRSF" id="PIRSF004803">
    <property type="entry name" value="RnjA"/>
    <property type="match status" value="1"/>
</dbReference>
<dbReference type="PANTHER" id="PTHR43694:SF1">
    <property type="entry name" value="RIBONUCLEASE J"/>
    <property type="match status" value="1"/>
</dbReference>
<evidence type="ECO:0000256" key="1">
    <source>
        <dbReference type="ARBA" id="ARBA00022490"/>
    </source>
</evidence>
<keyword evidence="9" id="KW-0698">rRNA processing</keyword>
<comment type="subcellular location">
    <subcellularLocation>
        <location evidence="9">Cytoplasm</location>
    </subcellularLocation>
</comment>
<accession>A0A0B6X1D8</accession>
<dbReference type="SMART" id="SM00849">
    <property type="entry name" value="Lactamase_B"/>
    <property type="match status" value="1"/>
</dbReference>
<feature type="binding site" evidence="12">
    <location>
        <position position="75"/>
    </location>
    <ligand>
        <name>Zn(2+)</name>
        <dbReference type="ChEBI" id="CHEBI:29105"/>
        <label>1</label>
        <note>catalytic</note>
    </ligand>
</feature>
<dbReference type="Gene3D" id="3.60.15.10">
    <property type="entry name" value="Ribonuclease Z/Hydroxyacylglutathione hydrolase-like"/>
    <property type="match status" value="1"/>
</dbReference>
<keyword evidence="1 9" id="KW-0963">Cytoplasm</keyword>
<evidence type="ECO:0000256" key="11">
    <source>
        <dbReference type="PIRSR" id="PIRSR004803-2"/>
    </source>
</evidence>
<evidence type="ECO:0000256" key="7">
    <source>
        <dbReference type="ARBA" id="ARBA00022839"/>
    </source>
</evidence>
<feature type="binding site" evidence="12">
    <location>
        <position position="45"/>
    </location>
    <ligand>
        <name>Ca(2+)</name>
        <dbReference type="ChEBI" id="CHEBI:29108"/>
    </ligand>
</feature>